<dbReference type="AlphaFoldDB" id="A0A8H8R9S2"/>
<feature type="transmembrane region" description="Helical" evidence="1">
    <location>
        <begin position="61"/>
        <end position="77"/>
    </location>
</feature>
<dbReference type="Gene3D" id="2.60.120.260">
    <property type="entry name" value="Galactose-binding domain-like"/>
    <property type="match status" value="1"/>
</dbReference>
<dbReference type="RefSeq" id="XP_031009810.1">
    <property type="nucleotide sequence ID" value="XM_031145253.1"/>
</dbReference>
<evidence type="ECO:0000313" key="3">
    <source>
        <dbReference type="Proteomes" id="UP000431533"/>
    </source>
</evidence>
<protein>
    <submittedName>
        <fullName evidence="2">Uncharacterized protein</fullName>
    </submittedName>
</protein>
<keyword evidence="1" id="KW-0472">Membrane</keyword>
<accession>A0A8H8R9S2</accession>
<keyword evidence="3" id="KW-1185">Reference proteome</keyword>
<keyword evidence="1" id="KW-1133">Transmembrane helix</keyword>
<dbReference type="Proteomes" id="UP000431533">
    <property type="component" value="Unassembled WGS sequence"/>
</dbReference>
<dbReference type="GeneID" id="41980458"/>
<keyword evidence="1" id="KW-0812">Transmembrane</keyword>
<name>A0A8H8R9S2_9HELO</name>
<dbReference type="EMBL" id="QGMH01000002">
    <property type="protein sequence ID" value="TVY31026.1"/>
    <property type="molecule type" value="Genomic_DNA"/>
</dbReference>
<gene>
    <name evidence="2" type="ORF">LHYA1_G000260</name>
</gene>
<comment type="caution">
    <text evidence="2">The sequence shown here is derived from an EMBL/GenBank/DDBJ whole genome shotgun (WGS) entry which is preliminary data.</text>
</comment>
<dbReference type="OrthoDB" id="10267969at2759"/>
<organism evidence="2 3">
    <name type="scientific">Lachnellula hyalina</name>
    <dbReference type="NCBI Taxonomy" id="1316788"/>
    <lineage>
        <taxon>Eukaryota</taxon>
        <taxon>Fungi</taxon>
        <taxon>Dikarya</taxon>
        <taxon>Ascomycota</taxon>
        <taxon>Pezizomycotina</taxon>
        <taxon>Leotiomycetes</taxon>
        <taxon>Helotiales</taxon>
        <taxon>Lachnaceae</taxon>
        <taxon>Lachnellula</taxon>
    </lineage>
</organism>
<evidence type="ECO:0000256" key="1">
    <source>
        <dbReference type="SAM" id="Phobius"/>
    </source>
</evidence>
<sequence length="580" mass="65077">MAYDSPFSTPASTPLRLQLIDLSTPWSDVSLEERGSPIRIVNFDHAHSVTRKTRFRRYHRAIWPAVFLVIGSLWFWGGNPEAQTRVDQNLAPDIEGLQFVDVNHPGIRFVGRWTTTSDGARKEGSFPGVYFDFAFNGTRTVLLSLHNSDPSGGTAAIEPSSDAPTLAFLPSTKLSSAEPISLLVRVDDNEYIVLPNATSITTIQNGKLDVHSRHSIRIIAPMVRENAVETLQVKGIYIDQGGQLLPFADTSGPALEALVSSLQHGQATGEVVTQPPEKMLEIVTDLPGSMAGRDRRRNIETARGILGGVMGWEYLLGEMFGSDHVMIGMDGMCLIQDCIGGRGSPAGLADVFFQSGPLGTEQYAHPWLFQAYIPDAMVLNIGSSDWDSFQIHSDRYNRTTWELSVAFEDTYIALVKAIRTLAYPTYSTTTVDSSRYVYSPTSAAAELPIFVMRPFRGQLEQATHAVVERLRREGDRSIFWLDTSGWLNTEVDFEGKAEEQDFFLDAKSETKQWRLTERGNQRVAILLHLHVCRYLARDAEKCAFLPPEVYQGKLPDPQIMRFDEYVEDERERRMKKLFWD</sequence>
<dbReference type="Gene3D" id="3.40.50.1110">
    <property type="entry name" value="SGNH hydrolase"/>
    <property type="match status" value="1"/>
</dbReference>
<reference evidence="2 3" key="1">
    <citation type="submission" date="2018-05" db="EMBL/GenBank/DDBJ databases">
        <title>Genome sequencing and assembly of the regulated plant pathogen Lachnellula willkommii and related sister species for the development of diagnostic species identification markers.</title>
        <authorList>
            <person name="Giroux E."/>
            <person name="Bilodeau G."/>
        </authorList>
    </citation>
    <scope>NUCLEOTIDE SEQUENCE [LARGE SCALE GENOMIC DNA]</scope>
    <source>
        <strain evidence="2 3">CBS 185.66</strain>
    </source>
</reference>
<dbReference type="InterPro" id="IPR036514">
    <property type="entry name" value="SGNH_hydro_sf"/>
</dbReference>
<evidence type="ECO:0000313" key="2">
    <source>
        <dbReference type="EMBL" id="TVY31026.1"/>
    </source>
</evidence>
<proteinExistence type="predicted"/>